<evidence type="ECO:0000313" key="2">
    <source>
        <dbReference type="Proteomes" id="UP000887458"/>
    </source>
</evidence>
<accession>A0ABQ8JXE0</accession>
<keyword evidence="2" id="KW-1185">Reference proteome</keyword>
<comment type="caution">
    <text evidence="1">The sequence shown here is derived from an EMBL/GenBank/DDBJ whole genome shotgun (WGS) entry which is preliminary data.</text>
</comment>
<reference evidence="1 2" key="2">
    <citation type="journal article" date="2022" name="Mol. Biol. Evol.">
        <title>Comparative Genomics Reveals Insights into the Divergent Evolution of Astigmatic Mites and Household Pest Adaptations.</title>
        <authorList>
            <person name="Xiong Q."/>
            <person name="Wan A.T."/>
            <person name="Liu X."/>
            <person name="Fung C.S."/>
            <person name="Xiao X."/>
            <person name="Malainual N."/>
            <person name="Hou J."/>
            <person name="Wang L."/>
            <person name="Wang M."/>
            <person name="Yang K.Y."/>
            <person name="Cui Y."/>
            <person name="Leung E.L."/>
            <person name="Nong W."/>
            <person name="Shin S.K."/>
            <person name="Au S.W."/>
            <person name="Jeong K.Y."/>
            <person name="Chew F.T."/>
            <person name="Hui J.H."/>
            <person name="Leung T.F."/>
            <person name="Tungtrongchitr A."/>
            <person name="Zhong N."/>
            <person name="Liu Z."/>
            <person name="Tsui S.K."/>
        </authorList>
    </citation>
    <scope>NUCLEOTIDE SEQUENCE [LARGE SCALE GENOMIC DNA]</scope>
    <source>
        <strain evidence="1">Derp</strain>
    </source>
</reference>
<dbReference type="Proteomes" id="UP000887458">
    <property type="component" value="Unassembled WGS sequence"/>
</dbReference>
<proteinExistence type="predicted"/>
<name>A0ABQ8JXE0_DERPT</name>
<sequence length="75" mass="8416">MFYCIGGKNKRGRYLFGRGKYPIIGRLINGSLLARGITINGRLKPLERSLLCGCSSLISDLFDRCFGIRYNVVIT</sequence>
<reference evidence="1 2" key="1">
    <citation type="journal article" date="2018" name="J. Allergy Clin. Immunol.">
        <title>High-quality assembly of Dermatophagoides pteronyssinus genome and transcriptome reveals a wide range of novel allergens.</title>
        <authorList>
            <person name="Liu X.Y."/>
            <person name="Yang K.Y."/>
            <person name="Wang M.Q."/>
            <person name="Kwok J.S."/>
            <person name="Zeng X."/>
            <person name="Yang Z."/>
            <person name="Xiao X.J."/>
            <person name="Lau C.P."/>
            <person name="Li Y."/>
            <person name="Huang Z.M."/>
            <person name="Ba J.G."/>
            <person name="Yim A.K."/>
            <person name="Ouyang C.Y."/>
            <person name="Ngai S.M."/>
            <person name="Chan T.F."/>
            <person name="Leung E.L."/>
            <person name="Liu L."/>
            <person name="Liu Z.G."/>
            <person name="Tsui S.K."/>
        </authorList>
    </citation>
    <scope>NUCLEOTIDE SEQUENCE [LARGE SCALE GENOMIC DNA]</scope>
    <source>
        <strain evidence="1">Derp</strain>
    </source>
</reference>
<protein>
    <submittedName>
        <fullName evidence="1">Uncharacterized protein</fullName>
    </submittedName>
</protein>
<organism evidence="1 2">
    <name type="scientific">Dermatophagoides pteronyssinus</name>
    <name type="common">European house dust mite</name>
    <dbReference type="NCBI Taxonomy" id="6956"/>
    <lineage>
        <taxon>Eukaryota</taxon>
        <taxon>Metazoa</taxon>
        <taxon>Ecdysozoa</taxon>
        <taxon>Arthropoda</taxon>
        <taxon>Chelicerata</taxon>
        <taxon>Arachnida</taxon>
        <taxon>Acari</taxon>
        <taxon>Acariformes</taxon>
        <taxon>Sarcoptiformes</taxon>
        <taxon>Astigmata</taxon>
        <taxon>Psoroptidia</taxon>
        <taxon>Analgoidea</taxon>
        <taxon>Pyroglyphidae</taxon>
        <taxon>Dermatophagoidinae</taxon>
        <taxon>Dermatophagoides</taxon>
    </lineage>
</organism>
<dbReference type="EMBL" id="NJHN03000007">
    <property type="protein sequence ID" value="KAH9426941.1"/>
    <property type="molecule type" value="Genomic_DNA"/>
</dbReference>
<gene>
    <name evidence="1" type="ORF">DERP_011610</name>
</gene>
<evidence type="ECO:0000313" key="1">
    <source>
        <dbReference type="EMBL" id="KAH9426941.1"/>
    </source>
</evidence>